<evidence type="ECO:0000313" key="3">
    <source>
        <dbReference type="EMBL" id="RHN71349.1"/>
    </source>
</evidence>
<evidence type="ECO:0000256" key="1">
    <source>
        <dbReference type="SAM" id="SignalP"/>
    </source>
</evidence>
<dbReference type="InterPro" id="IPR009810">
    <property type="entry name" value="Nodulin_late_dom"/>
</dbReference>
<keyword evidence="1" id="KW-0732">Signal</keyword>
<organism evidence="3">
    <name type="scientific">Medicago truncatula</name>
    <name type="common">Barrel medic</name>
    <name type="synonym">Medicago tribuloides</name>
    <dbReference type="NCBI Taxonomy" id="3880"/>
    <lineage>
        <taxon>Eukaryota</taxon>
        <taxon>Viridiplantae</taxon>
        <taxon>Streptophyta</taxon>
        <taxon>Embryophyta</taxon>
        <taxon>Tracheophyta</taxon>
        <taxon>Spermatophyta</taxon>
        <taxon>Magnoliopsida</taxon>
        <taxon>eudicotyledons</taxon>
        <taxon>Gunneridae</taxon>
        <taxon>Pentapetalae</taxon>
        <taxon>rosids</taxon>
        <taxon>fabids</taxon>
        <taxon>Fabales</taxon>
        <taxon>Fabaceae</taxon>
        <taxon>Papilionoideae</taxon>
        <taxon>50 kb inversion clade</taxon>
        <taxon>NPAAA clade</taxon>
        <taxon>Hologalegina</taxon>
        <taxon>IRL clade</taxon>
        <taxon>Trifolieae</taxon>
        <taxon>Medicago</taxon>
    </lineage>
</organism>
<sequence>MLKNMAQILKFIYVLIISISLFSVTSAGRRPFNPFNCQTIIDCKYKACHRPLTRKCIDEKCVCM</sequence>
<dbReference type="EMBL" id="PSQE01000003">
    <property type="protein sequence ID" value="RHN71349.1"/>
    <property type="molecule type" value="Genomic_DNA"/>
</dbReference>
<dbReference type="Pfam" id="PF07127">
    <property type="entry name" value="Nodulin_late"/>
    <property type="match status" value="1"/>
</dbReference>
<evidence type="ECO:0000259" key="2">
    <source>
        <dbReference type="Pfam" id="PF07127"/>
    </source>
</evidence>
<dbReference type="Proteomes" id="UP000265566">
    <property type="component" value="Chromosome 3"/>
</dbReference>
<comment type="caution">
    <text evidence="3">The sequence shown here is derived from an EMBL/GenBank/DDBJ whole genome shotgun (WGS) entry which is preliminary data.</text>
</comment>
<dbReference type="AlphaFoldDB" id="A0A396J014"/>
<feature type="chain" id="PRO_5017194317" evidence="1">
    <location>
        <begin position="28"/>
        <end position="64"/>
    </location>
</feature>
<proteinExistence type="predicted"/>
<gene>
    <name evidence="3" type="ORF">MtrunA17_Chr3g0145291</name>
</gene>
<accession>A0A396J014</accession>
<feature type="domain" description="Late nodulin" evidence="2">
    <location>
        <begin position="5"/>
        <end position="61"/>
    </location>
</feature>
<dbReference type="GO" id="GO:0046872">
    <property type="term" value="F:metal ion binding"/>
    <property type="evidence" value="ECO:0007669"/>
    <property type="project" value="InterPro"/>
</dbReference>
<name>A0A396J014_MEDTR</name>
<protein>
    <submittedName>
        <fullName evidence="3">Putative Late nodulin</fullName>
    </submittedName>
</protein>
<feature type="signal peptide" evidence="1">
    <location>
        <begin position="1"/>
        <end position="27"/>
    </location>
</feature>
<dbReference type="Gramene" id="rna20022">
    <property type="protein sequence ID" value="RHN71349.1"/>
    <property type="gene ID" value="gene20022"/>
</dbReference>
<reference evidence="3" key="1">
    <citation type="journal article" date="2018" name="Nat. Plants">
        <title>Whole-genome landscape of Medicago truncatula symbiotic genes.</title>
        <authorList>
            <person name="Pecrix Y."/>
            <person name="Gamas P."/>
            <person name="Carrere S."/>
        </authorList>
    </citation>
    <scope>NUCLEOTIDE SEQUENCE</scope>
    <source>
        <tissue evidence="3">Leaves</tissue>
    </source>
</reference>